<dbReference type="PATRIC" id="fig|1134510.3.peg.481"/>
<comment type="caution">
    <text evidence="1">The sequence shown here is derived from an EMBL/GenBank/DDBJ whole genome shotgun (WGS) entry which is preliminary data.</text>
</comment>
<reference evidence="1 2" key="1">
    <citation type="submission" date="2012-04" db="EMBL/GenBank/DDBJ databases">
        <title>The Genome Sequence of Bartonella koehlerae C-29.</title>
        <authorList>
            <consortium name="The Broad Institute Genome Sequencing Platform"/>
            <consortium name="The Broad Institute Genome Sequencing Center for Infectious Disease"/>
            <person name="Feldgarden M."/>
            <person name="Kirby J."/>
            <person name="Kosoy M."/>
            <person name="Birtles R."/>
            <person name="Probert W.S."/>
            <person name="Chiaraviglio L."/>
            <person name="Walker B."/>
            <person name="Young S.K."/>
            <person name="Zeng Q."/>
            <person name="Gargeya S."/>
            <person name="Fitzgerald M."/>
            <person name="Haas B."/>
            <person name="Abouelleil A."/>
            <person name="Alvarado L."/>
            <person name="Arachchi H.M."/>
            <person name="Berlin A.M."/>
            <person name="Chapman S.B."/>
            <person name="Goldberg J."/>
            <person name="Griggs A."/>
            <person name="Gujja S."/>
            <person name="Hansen M."/>
            <person name="Howarth C."/>
            <person name="Imamovic A."/>
            <person name="Larimer J."/>
            <person name="McCowen C."/>
            <person name="Montmayeur A."/>
            <person name="Murphy C."/>
            <person name="Neiman D."/>
            <person name="Pearson M."/>
            <person name="Priest M."/>
            <person name="Roberts A."/>
            <person name="Saif S."/>
            <person name="Shea T."/>
            <person name="Sisk P."/>
            <person name="Sykes S."/>
            <person name="Wortman J."/>
            <person name="Nusbaum C."/>
            <person name="Birren B."/>
        </authorList>
    </citation>
    <scope>NUCLEOTIDE SEQUENCE [LARGE SCALE GENOMIC DNA]</scope>
    <source>
        <strain evidence="1 2">C-29</strain>
    </source>
</reference>
<dbReference type="AlphaFoldDB" id="A0A067WHB6"/>
<sequence length="38" mass="4314">MIILFGVGRFAFAKLILAIWRDKVFVFIGMKDGGQIEL</sequence>
<evidence type="ECO:0000313" key="2">
    <source>
        <dbReference type="Proteomes" id="UP000027015"/>
    </source>
</evidence>
<name>A0A067WHB6_9HYPH</name>
<dbReference type="EMBL" id="AHPL01000003">
    <property type="protein sequence ID" value="KEC56183.1"/>
    <property type="molecule type" value="Genomic_DNA"/>
</dbReference>
<organism evidence="1 2">
    <name type="scientific">Bartonella koehlerae C-29</name>
    <dbReference type="NCBI Taxonomy" id="1134510"/>
    <lineage>
        <taxon>Bacteria</taxon>
        <taxon>Pseudomonadati</taxon>
        <taxon>Pseudomonadota</taxon>
        <taxon>Alphaproteobacteria</taxon>
        <taxon>Hyphomicrobiales</taxon>
        <taxon>Bartonellaceae</taxon>
        <taxon>Bartonella</taxon>
    </lineage>
</organism>
<gene>
    <name evidence="1" type="ORF">O9A_00408</name>
</gene>
<keyword evidence="2" id="KW-1185">Reference proteome</keyword>
<accession>A0A067WHB6</accession>
<evidence type="ECO:0000313" key="1">
    <source>
        <dbReference type="EMBL" id="KEC56183.1"/>
    </source>
</evidence>
<dbReference type="HOGENOM" id="CLU_3372271_0_0_5"/>
<proteinExistence type="predicted"/>
<dbReference type="STRING" id="1134510.O9A_00408"/>
<dbReference type="Proteomes" id="UP000027015">
    <property type="component" value="Unassembled WGS sequence"/>
</dbReference>
<protein>
    <submittedName>
        <fullName evidence="1">Uncharacterized protein</fullName>
    </submittedName>
</protein>